<comment type="subunit">
    <text evidence="4">Component of the lipopolysaccharide transport and assembly complex.</text>
</comment>
<evidence type="ECO:0000256" key="3">
    <source>
        <dbReference type="ARBA" id="ARBA00023237"/>
    </source>
</evidence>
<dbReference type="EMBL" id="DVNC01000021">
    <property type="protein sequence ID" value="HIU52935.1"/>
    <property type="molecule type" value="Genomic_DNA"/>
</dbReference>
<dbReference type="GO" id="GO:1990351">
    <property type="term" value="C:transporter complex"/>
    <property type="evidence" value="ECO:0007669"/>
    <property type="project" value="TreeGrafter"/>
</dbReference>
<comment type="subcellular location">
    <subcellularLocation>
        <location evidence="4">Cell outer membrane</location>
    </subcellularLocation>
</comment>
<dbReference type="InterPro" id="IPR050218">
    <property type="entry name" value="LptD"/>
</dbReference>
<gene>
    <name evidence="4" type="primary">lptD</name>
    <name evidence="7" type="ORF">IAD20_02520</name>
</gene>
<evidence type="ECO:0000256" key="4">
    <source>
        <dbReference type="HAMAP-Rule" id="MF_01411"/>
    </source>
</evidence>
<evidence type="ECO:0000313" key="8">
    <source>
        <dbReference type="Proteomes" id="UP000824107"/>
    </source>
</evidence>
<evidence type="ECO:0000256" key="1">
    <source>
        <dbReference type="ARBA" id="ARBA00022729"/>
    </source>
</evidence>
<evidence type="ECO:0000256" key="2">
    <source>
        <dbReference type="ARBA" id="ARBA00023136"/>
    </source>
</evidence>
<accession>A0A9D1M3G6</accession>
<dbReference type="Gene3D" id="2.60.450.10">
    <property type="entry name" value="Lipopolysaccharide (LPS) transport protein A like domain"/>
    <property type="match status" value="1"/>
</dbReference>
<keyword evidence="3 4" id="KW-0998">Cell outer membrane</keyword>
<proteinExistence type="inferred from homology"/>
<dbReference type="InterPro" id="IPR007543">
    <property type="entry name" value="LptD_C"/>
</dbReference>
<dbReference type="PANTHER" id="PTHR30189:SF1">
    <property type="entry name" value="LPS-ASSEMBLY PROTEIN LPTD"/>
    <property type="match status" value="1"/>
</dbReference>
<keyword evidence="1 4" id="KW-0732">Signal</keyword>
<comment type="caution">
    <text evidence="4">Lacks conserved residue(s) required for the propagation of feature annotation.</text>
</comment>
<dbReference type="AlphaFoldDB" id="A0A9D1M3G6"/>
<comment type="caution">
    <text evidence="7">The sequence shown here is derived from an EMBL/GenBank/DDBJ whole genome shotgun (WGS) entry which is preliminary data.</text>
</comment>
<dbReference type="InterPro" id="IPR005653">
    <property type="entry name" value="OstA-like_N"/>
</dbReference>
<dbReference type="GO" id="GO:0009279">
    <property type="term" value="C:cell outer membrane"/>
    <property type="evidence" value="ECO:0007669"/>
    <property type="project" value="UniProtKB-SubCell"/>
</dbReference>
<feature type="signal peptide" evidence="4">
    <location>
        <begin position="1"/>
        <end position="24"/>
    </location>
</feature>
<reference evidence="7" key="2">
    <citation type="journal article" date="2021" name="PeerJ">
        <title>Extensive microbial diversity within the chicken gut microbiome revealed by metagenomics and culture.</title>
        <authorList>
            <person name="Gilroy R."/>
            <person name="Ravi A."/>
            <person name="Getino M."/>
            <person name="Pursley I."/>
            <person name="Horton D.L."/>
            <person name="Alikhan N.F."/>
            <person name="Baker D."/>
            <person name="Gharbi K."/>
            <person name="Hall N."/>
            <person name="Watson M."/>
            <person name="Adriaenssens E.M."/>
            <person name="Foster-Nyarko E."/>
            <person name="Jarju S."/>
            <person name="Secka A."/>
            <person name="Antonio M."/>
            <person name="Oren A."/>
            <person name="Chaudhuri R.R."/>
            <person name="La Ragione R."/>
            <person name="Hildebrand F."/>
            <person name="Pallen M.J."/>
        </authorList>
    </citation>
    <scope>NUCLEOTIDE SEQUENCE</scope>
    <source>
        <strain evidence="7">ChiW3-316</strain>
    </source>
</reference>
<protein>
    <recommendedName>
        <fullName evidence="4">LPS-assembly protein LptD</fullName>
    </recommendedName>
</protein>
<dbReference type="Pfam" id="PF03968">
    <property type="entry name" value="LptD_N"/>
    <property type="match status" value="1"/>
</dbReference>
<keyword evidence="2 4" id="KW-0472">Membrane</keyword>
<evidence type="ECO:0000259" key="6">
    <source>
        <dbReference type="Pfam" id="PF04453"/>
    </source>
</evidence>
<feature type="domain" description="LptD C-terminal" evidence="6">
    <location>
        <begin position="313"/>
        <end position="691"/>
    </location>
</feature>
<feature type="domain" description="Organic solvent tolerance-like N-terminal" evidence="5">
    <location>
        <begin position="72"/>
        <end position="155"/>
    </location>
</feature>
<dbReference type="Proteomes" id="UP000824107">
    <property type="component" value="Unassembled WGS sequence"/>
</dbReference>
<dbReference type="GO" id="GO:0043165">
    <property type="term" value="P:Gram-negative-bacterium-type cell outer membrane assembly"/>
    <property type="evidence" value="ECO:0007669"/>
    <property type="project" value="UniProtKB-UniRule"/>
</dbReference>
<dbReference type="PANTHER" id="PTHR30189">
    <property type="entry name" value="LPS-ASSEMBLY PROTEIN"/>
    <property type="match status" value="1"/>
</dbReference>
<dbReference type="HAMAP" id="MF_01411">
    <property type="entry name" value="LPS_assembly_LptD"/>
    <property type="match status" value="1"/>
</dbReference>
<reference evidence="7" key="1">
    <citation type="submission" date="2020-10" db="EMBL/GenBank/DDBJ databases">
        <authorList>
            <person name="Gilroy R."/>
        </authorList>
    </citation>
    <scope>NUCLEOTIDE SEQUENCE</scope>
    <source>
        <strain evidence="7">ChiW3-316</strain>
    </source>
</reference>
<sequence precursor="true">MTKPGLLHILLLAGSILSSGAVWAADLKETVPGTKYSKVSPKPYGELEQNPNITNFMTPMPVQKQTKEIYFSANEMENNRNLDTITAIGDVNIIREGLTLNADKVVYNQRDDVVTAIGNVRMIDAENNVVFSDYVVLTNQMSQGEMENIKIIMKDESRIAARRVRTMSNKNKIMNNAVYSPCDVCTAKPNPLWQLKARKIKHDAESQNVYYKDAVLEIKGFPVFYTPFLSHPDPNVSRRSGFLIPGFGSSSYLDAYLQPKYFWDISPHEDLTLAPYISTNHGLIMNGTYRRYFERGYLTTQGSIMRDQDDDETRGNLYVKSRYELNDYWVSDLDLNYVSDSLYLKDLSLPKKEDAWLTSSAKLQGFDNRNYAAIEAYYYKLISYDLRVLDSQEFQRRKYDKPYAIPLITYENISEPGSHGAYFKNTFDFASVMRDQDVSSQRLSMINSWNLPYTSPYGEKYRLVASVKSDLYYVDNYTNPDKEKFTGEVGRVFPQLGLEWKMPFVRATETSRHIVEPVIVAVAAPNGGNKIDKIPNEDSQNSELDDTNVLDIDRYAGYDRNDTGSRISYGINWSSYGTVMGRTQAFIAQSYKFSNKEGFAPSDDENWRFSDYVGRIYANPNQYLDMNYRFRFDKDDLEMKYSELAARIGPDILHTYVSYIYLQGNEATLAENISERKELYLAVGSRLTRDWTISIYNRQDLTKGGGSLEHGGSLAYEDECIKVVGNLHRYDSTDPEDENDYEFTVSLYLKTLGGVGSK</sequence>
<name>A0A9D1M3G6_9PROT</name>
<comment type="function">
    <text evidence="4">Involved in the assembly of lipopolysaccharide (LPS) at the surface of the outer membrane.</text>
</comment>
<comment type="similarity">
    <text evidence="4">Belongs to the LptD family.</text>
</comment>
<evidence type="ECO:0000313" key="7">
    <source>
        <dbReference type="EMBL" id="HIU52935.1"/>
    </source>
</evidence>
<organism evidence="7 8">
    <name type="scientific">Candidatus Scatocola faecipullorum</name>
    <dbReference type="NCBI Taxonomy" id="2840917"/>
    <lineage>
        <taxon>Bacteria</taxon>
        <taxon>Pseudomonadati</taxon>
        <taxon>Pseudomonadota</taxon>
        <taxon>Alphaproteobacteria</taxon>
        <taxon>Rhodospirillales</taxon>
        <taxon>Rhodospirillaceae</taxon>
        <taxon>Rhodospirillaceae incertae sedis</taxon>
        <taxon>Candidatus Scatocola</taxon>
    </lineage>
</organism>
<evidence type="ECO:0000259" key="5">
    <source>
        <dbReference type="Pfam" id="PF03968"/>
    </source>
</evidence>
<dbReference type="InterPro" id="IPR020889">
    <property type="entry name" value="LipoPS_assembly_LptD"/>
</dbReference>
<dbReference type="Pfam" id="PF04453">
    <property type="entry name" value="LptD"/>
    <property type="match status" value="1"/>
</dbReference>
<feature type="chain" id="PRO_5039766729" description="LPS-assembly protein LptD" evidence="4">
    <location>
        <begin position="25"/>
        <end position="758"/>
    </location>
</feature>
<dbReference type="GO" id="GO:0015920">
    <property type="term" value="P:lipopolysaccharide transport"/>
    <property type="evidence" value="ECO:0007669"/>
    <property type="project" value="InterPro"/>
</dbReference>